<dbReference type="SMART" id="SM00862">
    <property type="entry name" value="Trans_reg_C"/>
    <property type="match status" value="1"/>
</dbReference>
<dbReference type="Pfam" id="PF00486">
    <property type="entry name" value="Trans_reg_C"/>
    <property type="match status" value="1"/>
</dbReference>
<feature type="compositionally biased region" description="Low complexity" evidence="2">
    <location>
        <begin position="11"/>
        <end position="22"/>
    </location>
</feature>
<dbReference type="InterPro" id="IPR003754">
    <property type="entry name" value="4pyrrol_synth_uPrphyn_synth"/>
</dbReference>
<feature type="domain" description="OmpR/PhoB-type" evidence="3">
    <location>
        <begin position="338"/>
        <end position="407"/>
    </location>
</feature>
<dbReference type="EMBL" id="BAAAVT010000014">
    <property type="protein sequence ID" value="GAA3069722.1"/>
    <property type="molecule type" value="Genomic_DNA"/>
</dbReference>
<dbReference type="Gene3D" id="1.10.10.10">
    <property type="entry name" value="Winged helix-like DNA-binding domain superfamily/Winged helix DNA-binding domain"/>
    <property type="match status" value="1"/>
</dbReference>
<dbReference type="Pfam" id="PF02602">
    <property type="entry name" value="HEM4"/>
    <property type="match status" value="1"/>
</dbReference>
<dbReference type="PANTHER" id="PTHR40082">
    <property type="entry name" value="BLR5956 PROTEIN"/>
    <property type="match status" value="1"/>
</dbReference>
<dbReference type="InterPro" id="IPR001867">
    <property type="entry name" value="OmpR/PhoB-type_DNA-bd"/>
</dbReference>
<comment type="caution">
    <text evidence="4">The sequence shown here is derived from an EMBL/GenBank/DDBJ whole genome shotgun (WGS) entry which is preliminary data.</text>
</comment>
<keyword evidence="1" id="KW-0238">DNA-binding</keyword>
<sequence>MSPSLSTTGFPAGPSAGPSAGPTMRSGSAGGASSPVPPASAALPQSLAGFRIGVTSDRRSEDLISAFERRGAEVMHAPALRIAPMTESVTLQRDTRLVVEARPDHTIITTAYGMRRWAEAADAYGLGTALHEALEGSSVLVRGPKARGAVRAAGLDDDGAADDERTATVVDMLLQKDLTGTTVAFQLHGRTDHEQIARIEAAGARVITVMPYMWAKPAEDSALLRMIDAVIERQLDIVTFTAAPAVDAFLEVAHQYGRAAALLEAFRSDVVSAAVGDVTAAPLHEAGVRPIIPSRWRLGAMIRLVCDHLEEHQTLRLDTRHGPVELRGAEVRFPEVTDQPVRLAPGPLALMRALVKAEGAVLSREHLLAVLGHCDSEHALEMWVSRLRKALPVSSVVSTVVKRGYRLAV</sequence>
<dbReference type="Gene3D" id="3.40.50.10090">
    <property type="match status" value="2"/>
</dbReference>
<gene>
    <name evidence="4" type="ORF">GCM10010529_22710</name>
</gene>
<reference evidence="5" key="1">
    <citation type="journal article" date="2019" name="Int. J. Syst. Evol. Microbiol.">
        <title>The Global Catalogue of Microorganisms (GCM) 10K type strain sequencing project: providing services to taxonomists for standard genome sequencing and annotation.</title>
        <authorList>
            <consortium name="The Broad Institute Genomics Platform"/>
            <consortium name="The Broad Institute Genome Sequencing Center for Infectious Disease"/>
            <person name="Wu L."/>
            <person name="Ma J."/>
        </authorList>
    </citation>
    <scope>NUCLEOTIDE SEQUENCE [LARGE SCALE GENOMIC DNA]</scope>
    <source>
        <strain evidence="5">JCM 14309</strain>
    </source>
</reference>
<protein>
    <submittedName>
        <fullName evidence="4">Uroporphyrinogen-III synthase</fullName>
    </submittedName>
</protein>
<organism evidence="4 5">
    <name type="scientific">Nesterenkonia aethiopica</name>
    <dbReference type="NCBI Taxonomy" id="269144"/>
    <lineage>
        <taxon>Bacteria</taxon>
        <taxon>Bacillati</taxon>
        <taxon>Actinomycetota</taxon>
        <taxon>Actinomycetes</taxon>
        <taxon>Micrococcales</taxon>
        <taxon>Micrococcaceae</taxon>
        <taxon>Nesterenkonia</taxon>
    </lineage>
</organism>
<dbReference type="SUPFAM" id="SSF46894">
    <property type="entry name" value="C-terminal effector domain of the bipartite response regulators"/>
    <property type="match status" value="1"/>
</dbReference>
<dbReference type="PANTHER" id="PTHR40082:SF1">
    <property type="entry name" value="BLR5956 PROTEIN"/>
    <property type="match status" value="1"/>
</dbReference>
<evidence type="ECO:0000256" key="1">
    <source>
        <dbReference type="ARBA" id="ARBA00023125"/>
    </source>
</evidence>
<feature type="region of interest" description="Disordered" evidence="2">
    <location>
        <begin position="1"/>
        <end position="40"/>
    </location>
</feature>
<feature type="compositionally biased region" description="Low complexity" evidence="2">
    <location>
        <begin position="31"/>
        <end position="40"/>
    </location>
</feature>
<evidence type="ECO:0000313" key="4">
    <source>
        <dbReference type="EMBL" id="GAA3069722.1"/>
    </source>
</evidence>
<dbReference type="InterPro" id="IPR036388">
    <property type="entry name" value="WH-like_DNA-bd_sf"/>
</dbReference>
<dbReference type="CDD" id="cd06578">
    <property type="entry name" value="HemD"/>
    <property type="match status" value="1"/>
</dbReference>
<evidence type="ECO:0000256" key="2">
    <source>
        <dbReference type="SAM" id="MobiDB-lite"/>
    </source>
</evidence>
<dbReference type="InterPro" id="IPR036108">
    <property type="entry name" value="4pyrrol_syn_uPrphyn_synt_sf"/>
</dbReference>
<accession>A0ABP6M417</accession>
<dbReference type="NCBIfam" id="NF005568">
    <property type="entry name" value="PRK07239.1"/>
    <property type="match status" value="1"/>
</dbReference>
<dbReference type="InterPro" id="IPR039793">
    <property type="entry name" value="UROS/Hem4"/>
</dbReference>
<dbReference type="InterPro" id="IPR016032">
    <property type="entry name" value="Sig_transdc_resp-reg_C-effctor"/>
</dbReference>
<dbReference type="Proteomes" id="UP001500236">
    <property type="component" value="Unassembled WGS sequence"/>
</dbReference>
<keyword evidence="5" id="KW-1185">Reference proteome</keyword>
<evidence type="ECO:0000259" key="3">
    <source>
        <dbReference type="SMART" id="SM00862"/>
    </source>
</evidence>
<proteinExistence type="predicted"/>
<evidence type="ECO:0000313" key="5">
    <source>
        <dbReference type="Proteomes" id="UP001500236"/>
    </source>
</evidence>
<name>A0ABP6M417_9MICC</name>
<dbReference type="SUPFAM" id="SSF69618">
    <property type="entry name" value="HemD-like"/>
    <property type="match status" value="1"/>
</dbReference>